<comment type="domain">
    <text evidence="5">The PRC barrel domain binds ribosomal protein uS19.</text>
</comment>
<dbReference type="InterPro" id="IPR036976">
    <property type="entry name" value="RimM_N_sf"/>
</dbReference>
<dbReference type="RefSeq" id="WP_262398686.1">
    <property type="nucleotide sequence ID" value="NZ_JACRTB010000002.1"/>
</dbReference>
<sequence length="171" mass="19079">MRKPFLECGKIVSTHGVLGEMRVQPWCDSPEDLEGIKTLYFDGGAAPAEVLRARAHKNVVLLKLRGVDTVEQAQALRGRVLWVAREDMPLEEGEYFIQDLLGMEVVDADDGHPYGVLSDVSETGANDVYHITFPDGRVWLIPVISDVVVSTDLEQNRMSIRPLKGLFDDED</sequence>
<keyword evidence="9" id="KW-1185">Reference proteome</keyword>
<gene>
    <name evidence="5 8" type="primary">rimM</name>
    <name evidence="8" type="ORF">H8717_01020</name>
</gene>
<protein>
    <recommendedName>
        <fullName evidence="5">Ribosome maturation factor RimM</fullName>
    </recommendedName>
</protein>
<comment type="caution">
    <text evidence="8">The sequence shown here is derived from an EMBL/GenBank/DDBJ whole genome shotgun (WGS) entry which is preliminary data.</text>
</comment>
<evidence type="ECO:0000259" key="6">
    <source>
        <dbReference type="Pfam" id="PF01782"/>
    </source>
</evidence>
<feature type="domain" description="Ribosome maturation factor RimM PRC barrel" evidence="7">
    <location>
        <begin position="98"/>
        <end position="160"/>
    </location>
</feature>
<proteinExistence type="inferred from homology"/>
<dbReference type="InterPro" id="IPR056792">
    <property type="entry name" value="PRC_RimM"/>
</dbReference>
<comment type="subcellular location">
    <subcellularLocation>
        <location evidence="5">Cytoplasm</location>
    </subcellularLocation>
</comment>
<feature type="domain" description="RimM N-terminal" evidence="6">
    <location>
        <begin position="8"/>
        <end position="87"/>
    </location>
</feature>
<keyword evidence="4 5" id="KW-0143">Chaperone</keyword>
<evidence type="ECO:0000256" key="2">
    <source>
        <dbReference type="ARBA" id="ARBA00022517"/>
    </source>
</evidence>
<comment type="function">
    <text evidence="5">An accessory protein needed during the final step in the assembly of 30S ribosomal subunit, possibly for assembly of the head region. Essential for efficient processing of 16S rRNA. May be needed both before and after RbfA during the maturation of 16S rRNA. It has affinity for free ribosomal 30S subunits but not for 70S ribosomes.</text>
</comment>
<dbReference type="PANTHER" id="PTHR33692:SF1">
    <property type="entry name" value="RIBOSOME MATURATION FACTOR RIMM"/>
    <property type="match status" value="1"/>
</dbReference>
<dbReference type="HAMAP" id="MF_00014">
    <property type="entry name" value="Ribosome_mat_RimM"/>
    <property type="match status" value="1"/>
</dbReference>
<evidence type="ECO:0000256" key="3">
    <source>
        <dbReference type="ARBA" id="ARBA00022552"/>
    </source>
</evidence>
<keyword evidence="1 5" id="KW-0963">Cytoplasm</keyword>
<evidence type="ECO:0000256" key="1">
    <source>
        <dbReference type="ARBA" id="ARBA00022490"/>
    </source>
</evidence>
<evidence type="ECO:0000259" key="7">
    <source>
        <dbReference type="Pfam" id="PF24986"/>
    </source>
</evidence>
<dbReference type="Gene3D" id="2.30.30.240">
    <property type="entry name" value="PRC-barrel domain"/>
    <property type="match status" value="1"/>
</dbReference>
<evidence type="ECO:0000313" key="8">
    <source>
        <dbReference type="EMBL" id="MBC8574995.1"/>
    </source>
</evidence>
<dbReference type="SUPFAM" id="SSF50346">
    <property type="entry name" value="PRC-barrel domain"/>
    <property type="match status" value="1"/>
</dbReference>
<evidence type="ECO:0000313" key="9">
    <source>
        <dbReference type="Proteomes" id="UP000658131"/>
    </source>
</evidence>
<dbReference type="PANTHER" id="PTHR33692">
    <property type="entry name" value="RIBOSOME MATURATION FACTOR RIMM"/>
    <property type="match status" value="1"/>
</dbReference>
<dbReference type="InterPro" id="IPR002676">
    <property type="entry name" value="RimM_N"/>
</dbReference>
<accession>A0ABR7NF48</accession>
<keyword evidence="2 5" id="KW-0690">Ribosome biogenesis</keyword>
<dbReference type="InterPro" id="IPR009000">
    <property type="entry name" value="Transl_B-barrel_sf"/>
</dbReference>
<comment type="similarity">
    <text evidence="5">Belongs to the RimM family.</text>
</comment>
<organism evidence="8 9">
    <name type="scientific">Yanshouia hominis</name>
    <dbReference type="NCBI Taxonomy" id="2763673"/>
    <lineage>
        <taxon>Bacteria</taxon>
        <taxon>Bacillati</taxon>
        <taxon>Bacillota</taxon>
        <taxon>Clostridia</taxon>
        <taxon>Eubacteriales</taxon>
        <taxon>Oscillospiraceae</taxon>
        <taxon>Yanshouia</taxon>
    </lineage>
</organism>
<name>A0ABR7NF48_9FIRM</name>
<comment type="subunit">
    <text evidence="5">Binds ribosomal protein uS19.</text>
</comment>
<dbReference type="NCBIfam" id="TIGR02273">
    <property type="entry name" value="16S_RimM"/>
    <property type="match status" value="1"/>
</dbReference>
<dbReference type="InterPro" id="IPR011961">
    <property type="entry name" value="RimM"/>
</dbReference>
<dbReference type="Pfam" id="PF01782">
    <property type="entry name" value="RimM"/>
    <property type="match status" value="1"/>
</dbReference>
<evidence type="ECO:0000256" key="4">
    <source>
        <dbReference type="ARBA" id="ARBA00023186"/>
    </source>
</evidence>
<dbReference type="Gene3D" id="2.40.30.60">
    <property type="entry name" value="RimM"/>
    <property type="match status" value="1"/>
</dbReference>
<dbReference type="InterPro" id="IPR011033">
    <property type="entry name" value="PRC_barrel-like_sf"/>
</dbReference>
<reference evidence="8 9" key="1">
    <citation type="submission" date="2020-08" db="EMBL/GenBank/DDBJ databases">
        <title>Genome public.</title>
        <authorList>
            <person name="Liu C."/>
            <person name="Sun Q."/>
        </authorList>
    </citation>
    <scope>NUCLEOTIDE SEQUENCE [LARGE SCALE GENOMIC DNA]</scope>
    <source>
        <strain evidence="8 9">BX1</strain>
    </source>
</reference>
<dbReference type="Proteomes" id="UP000658131">
    <property type="component" value="Unassembled WGS sequence"/>
</dbReference>
<dbReference type="SUPFAM" id="SSF50447">
    <property type="entry name" value="Translation proteins"/>
    <property type="match status" value="1"/>
</dbReference>
<keyword evidence="3 5" id="KW-0698">rRNA processing</keyword>
<dbReference type="EMBL" id="JACRTB010000002">
    <property type="protein sequence ID" value="MBC8574995.1"/>
    <property type="molecule type" value="Genomic_DNA"/>
</dbReference>
<dbReference type="Pfam" id="PF24986">
    <property type="entry name" value="PRC_RimM"/>
    <property type="match status" value="1"/>
</dbReference>
<evidence type="ECO:0000256" key="5">
    <source>
        <dbReference type="HAMAP-Rule" id="MF_00014"/>
    </source>
</evidence>